<feature type="coiled-coil region" evidence="5">
    <location>
        <begin position="14"/>
        <end position="49"/>
    </location>
</feature>
<gene>
    <name evidence="8" type="ORF">APZ41_015685</name>
    <name evidence="9" type="ORF">NCTC13291_01449</name>
</gene>
<proteinExistence type="inferred from homology"/>
<dbReference type="InterPro" id="IPR037150">
    <property type="entry name" value="H-NS_C_dom_sf"/>
</dbReference>
<evidence type="ECO:0000313" key="9">
    <source>
        <dbReference type="EMBL" id="SUE39684.1"/>
    </source>
</evidence>
<evidence type="ECO:0000313" key="11">
    <source>
        <dbReference type="Proteomes" id="UP000254919"/>
    </source>
</evidence>
<dbReference type="STRING" id="207340.APZ41_015685"/>
<dbReference type="EMBL" id="UGVN01000001">
    <property type="protein sequence ID" value="SUE39684.1"/>
    <property type="molecule type" value="Genomic_DNA"/>
</dbReference>
<evidence type="ECO:0000256" key="5">
    <source>
        <dbReference type="SAM" id="Coils"/>
    </source>
</evidence>
<evidence type="ECO:0000256" key="3">
    <source>
        <dbReference type="ARBA" id="ARBA00022490"/>
    </source>
</evidence>
<feature type="region of interest" description="Disordered" evidence="6">
    <location>
        <begin position="65"/>
        <end position="95"/>
    </location>
</feature>
<dbReference type="OrthoDB" id="5297879at2"/>
<dbReference type="InterPro" id="IPR027444">
    <property type="entry name" value="H-NS_C_dom"/>
</dbReference>
<feature type="compositionally biased region" description="Low complexity" evidence="6">
    <location>
        <begin position="73"/>
        <end position="84"/>
    </location>
</feature>
<dbReference type="SMART" id="SM00528">
    <property type="entry name" value="HNS"/>
    <property type="match status" value="1"/>
</dbReference>
<evidence type="ECO:0000256" key="2">
    <source>
        <dbReference type="ARBA" id="ARBA00010610"/>
    </source>
</evidence>
<dbReference type="GO" id="GO:0003681">
    <property type="term" value="F:bent DNA binding"/>
    <property type="evidence" value="ECO:0007669"/>
    <property type="project" value="TreeGrafter"/>
</dbReference>
<dbReference type="SUPFAM" id="SSF81273">
    <property type="entry name" value="H-NS histone-like proteins"/>
    <property type="match status" value="1"/>
</dbReference>
<protein>
    <submittedName>
        <fullName evidence="9">H-NS histone family</fullName>
    </submittedName>
</protein>
<comment type="subcellular location">
    <subcellularLocation>
        <location evidence="1">Cytoplasm</location>
        <location evidence="1">Nucleoid</location>
    </subcellularLocation>
</comment>
<evidence type="ECO:0000313" key="10">
    <source>
        <dbReference type="Proteomes" id="UP000054844"/>
    </source>
</evidence>
<keyword evidence="3" id="KW-0963">Cytoplasm</keyword>
<dbReference type="GeneID" id="99632498"/>
<dbReference type="GO" id="GO:0001217">
    <property type="term" value="F:DNA-binding transcription repressor activity"/>
    <property type="evidence" value="ECO:0007669"/>
    <property type="project" value="TreeGrafter"/>
</dbReference>
<dbReference type="Proteomes" id="UP000054844">
    <property type="component" value="Unassembled WGS sequence"/>
</dbReference>
<reference evidence="9 11" key="2">
    <citation type="submission" date="2018-06" db="EMBL/GenBank/DDBJ databases">
        <authorList>
            <consortium name="Pathogen Informatics"/>
            <person name="Doyle S."/>
        </authorList>
    </citation>
    <scope>NUCLEOTIDE SEQUENCE [LARGE SCALE GENOMIC DNA]</scope>
    <source>
        <strain evidence="9 11">NCTC13291</strain>
    </source>
</reference>
<evidence type="ECO:0000313" key="8">
    <source>
        <dbReference type="EMBL" id="ONH82223.1"/>
    </source>
</evidence>
<dbReference type="RefSeq" id="WP_019460993.1">
    <property type="nucleotide sequence ID" value="NZ_AP031462.1"/>
</dbReference>
<dbReference type="Proteomes" id="UP000254919">
    <property type="component" value="Unassembled WGS sequence"/>
</dbReference>
<dbReference type="Gene3D" id="4.10.430.10">
    <property type="entry name" value="Histone-like protein H-NS, C-terminal domain"/>
    <property type="match status" value="1"/>
</dbReference>
<dbReference type="GO" id="GO:0005829">
    <property type="term" value="C:cytosol"/>
    <property type="evidence" value="ECO:0007669"/>
    <property type="project" value="TreeGrafter"/>
</dbReference>
<dbReference type="PANTHER" id="PTHR38097:SF2">
    <property type="entry name" value="DNA-BINDING PROTEIN STPA"/>
    <property type="match status" value="1"/>
</dbReference>
<comment type="similarity">
    <text evidence="2">Belongs to the histone-like protein H-NS family.</text>
</comment>
<evidence type="ECO:0000256" key="4">
    <source>
        <dbReference type="ARBA" id="ARBA00023125"/>
    </source>
</evidence>
<dbReference type="GO" id="GO:0009295">
    <property type="term" value="C:nucleoid"/>
    <property type="evidence" value="ECO:0007669"/>
    <property type="project" value="UniProtKB-SubCell"/>
</dbReference>
<dbReference type="GO" id="GO:0000976">
    <property type="term" value="F:transcription cis-regulatory region binding"/>
    <property type="evidence" value="ECO:0007669"/>
    <property type="project" value="TreeGrafter"/>
</dbReference>
<dbReference type="GO" id="GO:0032993">
    <property type="term" value="C:protein-DNA complex"/>
    <property type="evidence" value="ECO:0007669"/>
    <property type="project" value="TreeGrafter"/>
</dbReference>
<dbReference type="Pfam" id="PF00816">
    <property type="entry name" value="Histone_HNS"/>
    <property type="match status" value="1"/>
</dbReference>
<keyword evidence="5" id="KW-0175">Coiled coil</keyword>
<dbReference type="GO" id="GO:0003680">
    <property type="term" value="F:minor groove of adenine-thymine-rich DNA binding"/>
    <property type="evidence" value="ECO:0007669"/>
    <property type="project" value="TreeGrafter"/>
</dbReference>
<sequence>MANKSPINLDNLSVQELTALIASAEEKRREKLAEAKRDLLAEMEEKAAALGLSLEGLVQAEAPARGGRKVRRATAGAAAAKYRGPNGEEWSGRGRPPAWIVMAESEGKNREGFRI</sequence>
<organism evidence="8 10">
    <name type="scientific">Roseomonas mucosa</name>
    <dbReference type="NCBI Taxonomy" id="207340"/>
    <lineage>
        <taxon>Bacteria</taxon>
        <taxon>Pseudomonadati</taxon>
        <taxon>Pseudomonadota</taxon>
        <taxon>Alphaproteobacteria</taxon>
        <taxon>Acetobacterales</taxon>
        <taxon>Roseomonadaceae</taxon>
        <taxon>Roseomonas</taxon>
    </lineage>
</organism>
<accession>A0A1S8D1P5</accession>
<dbReference type="AlphaFoldDB" id="A0A1S8D1P5"/>
<evidence type="ECO:0000256" key="1">
    <source>
        <dbReference type="ARBA" id="ARBA00004453"/>
    </source>
</evidence>
<dbReference type="EMBL" id="LLWF02000064">
    <property type="protein sequence ID" value="ONH82223.1"/>
    <property type="molecule type" value="Genomic_DNA"/>
</dbReference>
<keyword evidence="10" id="KW-1185">Reference proteome</keyword>
<evidence type="ECO:0000259" key="7">
    <source>
        <dbReference type="SMART" id="SM00528"/>
    </source>
</evidence>
<name>A0A1S8D1P5_9PROT</name>
<keyword evidence="4" id="KW-0238">DNA-binding</keyword>
<dbReference type="PANTHER" id="PTHR38097">
    <property type="match status" value="1"/>
</dbReference>
<reference evidence="8 10" key="1">
    <citation type="submission" date="2016-12" db="EMBL/GenBank/DDBJ databases">
        <title>Draft genome sequence of Roseomonas mucosa strain AU37, isolated from a peripheral intravenous catheter.</title>
        <authorList>
            <person name="Choudhury M.A."/>
            <person name="Sidjabat H.E."/>
            <person name="Wailan A.M."/>
            <person name="Zhang L."/>
            <person name="Marsh N.M."/>
            <person name="Rickard C.M."/>
            <person name="Davies M."/>
            <person name="Mcmillan D.J."/>
        </authorList>
    </citation>
    <scope>NUCLEOTIDE SEQUENCE [LARGE SCALE GENOMIC DNA]</scope>
    <source>
        <strain evidence="8 10">SAVE376</strain>
    </source>
</reference>
<evidence type="ECO:0000256" key="6">
    <source>
        <dbReference type="SAM" id="MobiDB-lite"/>
    </source>
</evidence>
<feature type="domain" description="DNA-binding protein H-NS-like C-terminal" evidence="7">
    <location>
        <begin position="69"/>
        <end position="115"/>
    </location>
</feature>